<organism evidence="1 2">
    <name type="scientific">Sulfurimonas diazotrophicus</name>
    <dbReference type="NCBI Taxonomy" id="3131939"/>
    <lineage>
        <taxon>Bacteria</taxon>
        <taxon>Pseudomonadati</taxon>
        <taxon>Campylobacterota</taxon>
        <taxon>Epsilonproteobacteria</taxon>
        <taxon>Campylobacterales</taxon>
        <taxon>Sulfurimonadaceae</taxon>
        <taxon>Sulfurimonas</taxon>
    </lineage>
</organism>
<keyword evidence="2" id="KW-1185">Reference proteome</keyword>
<evidence type="ECO:0000313" key="2">
    <source>
        <dbReference type="Proteomes" id="UP001447842"/>
    </source>
</evidence>
<evidence type="ECO:0000313" key="1">
    <source>
        <dbReference type="EMBL" id="XAU14186.1"/>
    </source>
</evidence>
<protein>
    <recommendedName>
        <fullName evidence="3">DUF4382 domain-containing protein</fullName>
    </recommendedName>
</protein>
<dbReference type="PROSITE" id="PS51257">
    <property type="entry name" value="PROKAR_LIPOPROTEIN"/>
    <property type="match status" value="1"/>
</dbReference>
<gene>
    <name evidence="1" type="ORF">WCY31_07940</name>
</gene>
<proteinExistence type="predicted"/>
<accession>A0ABZ3H6N1</accession>
<reference evidence="1 2" key="1">
    <citation type="submission" date="2024-03" db="EMBL/GenBank/DDBJ databases">
        <title>Sulfurimonas sp. HSL3-1.</title>
        <authorList>
            <person name="Wang S."/>
        </authorList>
    </citation>
    <scope>NUCLEOTIDE SEQUENCE [LARGE SCALE GENOMIC DNA]</scope>
    <source>
        <strain evidence="1 2">HSL3-1</strain>
    </source>
</reference>
<sequence>MKIRPLLLASAAAAALTFSGCGEDSSTEPRLNFITMINATDADIVGHLFNKSFYTIAPKTQKDDDFEAVSEAPDVWYTTAIDTSTKIGMETIHSGDLINAYIAANCNNGSVDKNHIIHQPAPGTLSVVNITNYSLDVTADGNTETFNACAVKEFPGVGFTGEKDINVSYGAETILIPLPNPGEAYDVIVFPDFTIGLFKIKAFKG</sequence>
<evidence type="ECO:0008006" key="3">
    <source>
        <dbReference type="Google" id="ProtNLM"/>
    </source>
</evidence>
<dbReference type="RefSeq" id="WP_345971991.1">
    <property type="nucleotide sequence ID" value="NZ_CP147920.1"/>
</dbReference>
<dbReference type="EMBL" id="CP147920">
    <property type="protein sequence ID" value="XAU14186.1"/>
    <property type="molecule type" value="Genomic_DNA"/>
</dbReference>
<dbReference type="Proteomes" id="UP001447842">
    <property type="component" value="Chromosome"/>
</dbReference>
<name>A0ABZ3H6N1_9BACT</name>